<feature type="domain" description="Histidine kinase" evidence="11">
    <location>
        <begin position="254"/>
        <end position="462"/>
    </location>
</feature>
<evidence type="ECO:0000259" key="12">
    <source>
        <dbReference type="PROSITE" id="PS50885"/>
    </source>
</evidence>
<dbReference type="PRINTS" id="PR00344">
    <property type="entry name" value="BCTRLSENSOR"/>
</dbReference>
<dbReference type="InterPro" id="IPR005467">
    <property type="entry name" value="His_kinase_dom"/>
</dbReference>
<dbReference type="PROSITE" id="PS50885">
    <property type="entry name" value="HAMP"/>
    <property type="match status" value="1"/>
</dbReference>
<sequence length="468" mass="52917">MRLSYRIIIAIICLIFATAAILSTYSLSVQRELITNQVDKKGQVLTKLLAASVRNHLYSYDFYAIKLLFDTLDQDDDVVSVSLVGADNYIKMHSNIKQLGQDSSYHFKDNDFGDKNIIKERHQEGNTYNYMFFSAVEIDHDRKGFIHIILSDMNYLKLIKSFEKRILILTASVLSAGILAAYLISRQISKPIIQLTEDIQSFMLKRSEIEKNDSDNEISILKRTFKIMMDEIEQSIEYRVKNEKMAVLGNLSSVLAHEVKNPLEPIKGSAEILRLKHPDNQDIVKYSKIIQDEVSGLIAFLDSFLDVSRSSRMQKKKVNINNILNDIQLLLEYTVKKARFRLDLIFAEDLPEIPGDSGMLKQVFLNLILNAIQAKSSEQGFIEITTKFLAPNIFITVKDNGCGIDPAIQKEIFLPFFSTKSEGSGIGLSTSKYIIKQHKGSLNIVSEPGSWTKAIISLPVEKAGICEA</sequence>
<dbReference type="EMBL" id="CP036150">
    <property type="protein sequence ID" value="QEN08783.1"/>
    <property type="molecule type" value="Genomic_DNA"/>
</dbReference>
<dbReference type="InterPro" id="IPR003660">
    <property type="entry name" value="HAMP_dom"/>
</dbReference>
<dbReference type="SMART" id="SM00387">
    <property type="entry name" value="HATPase_c"/>
    <property type="match status" value="1"/>
</dbReference>
<organism evidence="13 14">
    <name type="scientific">Oceanispirochaeta crateris</name>
    <dbReference type="NCBI Taxonomy" id="2518645"/>
    <lineage>
        <taxon>Bacteria</taxon>
        <taxon>Pseudomonadati</taxon>
        <taxon>Spirochaetota</taxon>
        <taxon>Spirochaetia</taxon>
        <taxon>Spirochaetales</taxon>
        <taxon>Spirochaetaceae</taxon>
        <taxon>Oceanispirochaeta</taxon>
    </lineage>
</organism>
<reference evidence="13 14" key="1">
    <citation type="submission" date="2019-02" db="EMBL/GenBank/DDBJ databases">
        <title>Complete Genome Sequence and Methylome Analysis of free living Spirochaetas.</title>
        <authorList>
            <person name="Fomenkov A."/>
            <person name="Dubinina G."/>
            <person name="Leshcheva N."/>
            <person name="Mikheeva N."/>
            <person name="Grabovich M."/>
            <person name="Vincze T."/>
            <person name="Roberts R.J."/>
        </authorList>
    </citation>
    <scope>NUCLEOTIDE SEQUENCE [LARGE SCALE GENOMIC DNA]</scope>
    <source>
        <strain evidence="13 14">K2</strain>
    </source>
</reference>
<keyword evidence="10" id="KW-0812">Transmembrane</keyword>
<dbReference type="RefSeq" id="WP_149486862.1">
    <property type="nucleotide sequence ID" value="NZ_CP036150.1"/>
</dbReference>
<dbReference type="KEGG" id="ock:EXM22_12585"/>
<evidence type="ECO:0000256" key="6">
    <source>
        <dbReference type="ARBA" id="ARBA00022741"/>
    </source>
</evidence>
<keyword evidence="8" id="KW-0067">ATP-binding</keyword>
<proteinExistence type="predicted"/>
<dbReference type="OrthoDB" id="9815750at2"/>
<evidence type="ECO:0000313" key="13">
    <source>
        <dbReference type="EMBL" id="QEN08783.1"/>
    </source>
</evidence>
<evidence type="ECO:0000256" key="7">
    <source>
        <dbReference type="ARBA" id="ARBA00022777"/>
    </source>
</evidence>
<dbReference type="InterPro" id="IPR004358">
    <property type="entry name" value="Sig_transdc_His_kin-like_C"/>
</dbReference>
<accession>A0A5C1QL66</accession>
<evidence type="ECO:0000256" key="5">
    <source>
        <dbReference type="ARBA" id="ARBA00022679"/>
    </source>
</evidence>
<dbReference type="SUPFAM" id="SSF47384">
    <property type="entry name" value="Homodimeric domain of signal transducing histidine kinase"/>
    <property type="match status" value="1"/>
</dbReference>
<dbReference type="GO" id="GO:0016020">
    <property type="term" value="C:membrane"/>
    <property type="evidence" value="ECO:0007669"/>
    <property type="project" value="UniProtKB-SubCell"/>
</dbReference>
<dbReference type="InterPro" id="IPR003594">
    <property type="entry name" value="HATPase_dom"/>
</dbReference>
<dbReference type="AlphaFoldDB" id="A0A5C1QL66"/>
<evidence type="ECO:0000256" key="3">
    <source>
        <dbReference type="ARBA" id="ARBA00012438"/>
    </source>
</evidence>
<dbReference type="Gene3D" id="1.10.287.130">
    <property type="match status" value="1"/>
</dbReference>
<comment type="subcellular location">
    <subcellularLocation>
        <location evidence="2">Membrane</location>
    </subcellularLocation>
</comment>
<dbReference type="GO" id="GO:0005524">
    <property type="term" value="F:ATP binding"/>
    <property type="evidence" value="ECO:0007669"/>
    <property type="project" value="UniProtKB-KW"/>
</dbReference>
<keyword evidence="6" id="KW-0547">Nucleotide-binding</keyword>
<feature type="transmembrane region" description="Helical" evidence="10">
    <location>
        <begin position="6"/>
        <end position="27"/>
    </location>
</feature>
<dbReference type="InterPro" id="IPR036097">
    <property type="entry name" value="HisK_dim/P_sf"/>
</dbReference>
<dbReference type="InterPro" id="IPR036890">
    <property type="entry name" value="HATPase_C_sf"/>
</dbReference>
<dbReference type="SMART" id="SM00388">
    <property type="entry name" value="HisKA"/>
    <property type="match status" value="1"/>
</dbReference>
<evidence type="ECO:0000256" key="1">
    <source>
        <dbReference type="ARBA" id="ARBA00000085"/>
    </source>
</evidence>
<dbReference type="Pfam" id="PF02518">
    <property type="entry name" value="HATPase_c"/>
    <property type="match status" value="1"/>
</dbReference>
<feature type="domain" description="HAMP" evidence="12">
    <location>
        <begin position="186"/>
        <end position="237"/>
    </location>
</feature>
<dbReference type="SUPFAM" id="SSF55874">
    <property type="entry name" value="ATPase domain of HSP90 chaperone/DNA topoisomerase II/histidine kinase"/>
    <property type="match status" value="1"/>
</dbReference>
<gene>
    <name evidence="13" type="ORF">EXM22_12585</name>
</gene>
<keyword evidence="5" id="KW-0808">Transferase</keyword>
<dbReference type="Proteomes" id="UP000324209">
    <property type="component" value="Chromosome"/>
</dbReference>
<keyword evidence="9" id="KW-0902">Two-component regulatory system</keyword>
<evidence type="ECO:0000313" key="14">
    <source>
        <dbReference type="Proteomes" id="UP000324209"/>
    </source>
</evidence>
<dbReference type="GO" id="GO:0000155">
    <property type="term" value="F:phosphorelay sensor kinase activity"/>
    <property type="evidence" value="ECO:0007669"/>
    <property type="project" value="InterPro"/>
</dbReference>
<dbReference type="InterPro" id="IPR003661">
    <property type="entry name" value="HisK_dim/P_dom"/>
</dbReference>
<keyword evidence="10" id="KW-1133">Transmembrane helix</keyword>
<evidence type="ECO:0000259" key="11">
    <source>
        <dbReference type="PROSITE" id="PS50109"/>
    </source>
</evidence>
<feature type="transmembrane region" description="Helical" evidence="10">
    <location>
        <begin position="166"/>
        <end position="184"/>
    </location>
</feature>
<keyword evidence="4" id="KW-0597">Phosphoprotein</keyword>
<dbReference type="EC" id="2.7.13.3" evidence="3"/>
<keyword evidence="10" id="KW-0472">Membrane</keyword>
<evidence type="ECO:0000256" key="10">
    <source>
        <dbReference type="SAM" id="Phobius"/>
    </source>
</evidence>
<dbReference type="Gene3D" id="3.30.565.10">
    <property type="entry name" value="Histidine kinase-like ATPase, C-terminal domain"/>
    <property type="match status" value="1"/>
</dbReference>
<protein>
    <recommendedName>
        <fullName evidence="3">histidine kinase</fullName>
        <ecNumber evidence="3">2.7.13.3</ecNumber>
    </recommendedName>
</protein>
<comment type="catalytic activity">
    <reaction evidence="1">
        <text>ATP + protein L-histidine = ADP + protein N-phospho-L-histidine.</text>
        <dbReference type="EC" id="2.7.13.3"/>
    </reaction>
</comment>
<dbReference type="PANTHER" id="PTHR43065:SF10">
    <property type="entry name" value="PEROXIDE STRESS-ACTIVATED HISTIDINE KINASE MAK3"/>
    <property type="match status" value="1"/>
</dbReference>
<name>A0A5C1QL66_9SPIO</name>
<evidence type="ECO:0000256" key="2">
    <source>
        <dbReference type="ARBA" id="ARBA00004370"/>
    </source>
</evidence>
<dbReference type="Pfam" id="PF00512">
    <property type="entry name" value="HisKA"/>
    <property type="match status" value="1"/>
</dbReference>
<dbReference type="Gene3D" id="6.10.340.10">
    <property type="match status" value="1"/>
</dbReference>
<dbReference type="PROSITE" id="PS50109">
    <property type="entry name" value="HIS_KIN"/>
    <property type="match status" value="1"/>
</dbReference>
<evidence type="ECO:0000256" key="4">
    <source>
        <dbReference type="ARBA" id="ARBA00022553"/>
    </source>
</evidence>
<keyword evidence="14" id="KW-1185">Reference proteome</keyword>
<evidence type="ECO:0000256" key="9">
    <source>
        <dbReference type="ARBA" id="ARBA00023012"/>
    </source>
</evidence>
<dbReference type="CDD" id="cd00082">
    <property type="entry name" value="HisKA"/>
    <property type="match status" value="1"/>
</dbReference>
<dbReference type="PANTHER" id="PTHR43065">
    <property type="entry name" value="SENSOR HISTIDINE KINASE"/>
    <property type="match status" value="1"/>
</dbReference>
<keyword evidence="7 13" id="KW-0418">Kinase</keyword>
<evidence type="ECO:0000256" key="8">
    <source>
        <dbReference type="ARBA" id="ARBA00022840"/>
    </source>
</evidence>